<evidence type="ECO:0000313" key="3">
    <source>
        <dbReference type="Proteomes" id="UP001147695"/>
    </source>
</evidence>
<dbReference type="Proteomes" id="UP001147695">
    <property type="component" value="Unassembled WGS sequence"/>
</dbReference>
<feature type="compositionally biased region" description="Gly residues" evidence="1">
    <location>
        <begin position="16"/>
        <end position="35"/>
    </location>
</feature>
<feature type="region of interest" description="Disordered" evidence="1">
    <location>
        <begin position="1"/>
        <end position="50"/>
    </location>
</feature>
<proteinExistence type="predicted"/>
<reference evidence="2" key="2">
    <citation type="journal article" date="2023" name="IMA Fungus">
        <title>Comparative genomic study of the Penicillium genus elucidates a diverse pangenome and 15 lateral gene transfer events.</title>
        <authorList>
            <person name="Petersen C."/>
            <person name="Sorensen T."/>
            <person name="Nielsen M.R."/>
            <person name="Sondergaard T.E."/>
            <person name="Sorensen J.L."/>
            <person name="Fitzpatrick D.A."/>
            <person name="Frisvad J.C."/>
            <person name="Nielsen K.L."/>
        </authorList>
    </citation>
    <scope>NUCLEOTIDE SEQUENCE</scope>
    <source>
        <strain evidence="2">IBT 35673</strain>
    </source>
</reference>
<organism evidence="2 3">
    <name type="scientific">Penicillium brevicompactum</name>
    <dbReference type="NCBI Taxonomy" id="5074"/>
    <lineage>
        <taxon>Eukaryota</taxon>
        <taxon>Fungi</taxon>
        <taxon>Dikarya</taxon>
        <taxon>Ascomycota</taxon>
        <taxon>Pezizomycotina</taxon>
        <taxon>Eurotiomycetes</taxon>
        <taxon>Eurotiomycetidae</taxon>
        <taxon>Eurotiales</taxon>
        <taxon>Aspergillaceae</taxon>
        <taxon>Penicillium</taxon>
    </lineage>
</organism>
<evidence type="ECO:0000313" key="2">
    <source>
        <dbReference type="EMBL" id="KAJ5352167.1"/>
    </source>
</evidence>
<accession>A0A9W9UP84</accession>
<sequence length="80" mass="8068">MASMREKIQRNATPAGGRGLGFQLGGARGAGGGPGDFLDEPEGVLGDDVGAPAGGNNLAYKRGEGVVLQGELPPVTFEEE</sequence>
<protein>
    <submittedName>
        <fullName evidence="2">Uncharacterized protein</fullName>
    </submittedName>
</protein>
<evidence type="ECO:0000256" key="1">
    <source>
        <dbReference type="SAM" id="MobiDB-lite"/>
    </source>
</evidence>
<comment type="caution">
    <text evidence="2">The sequence shown here is derived from an EMBL/GenBank/DDBJ whole genome shotgun (WGS) entry which is preliminary data.</text>
</comment>
<dbReference type="AlphaFoldDB" id="A0A9W9UP84"/>
<gene>
    <name evidence="2" type="ORF">N7452_001141</name>
</gene>
<name>A0A9W9UP84_PENBR</name>
<dbReference type="EMBL" id="JAPZBQ010000001">
    <property type="protein sequence ID" value="KAJ5352167.1"/>
    <property type="molecule type" value="Genomic_DNA"/>
</dbReference>
<reference evidence="2" key="1">
    <citation type="submission" date="2022-12" db="EMBL/GenBank/DDBJ databases">
        <authorList>
            <person name="Petersen C."/>
        </authorList>
    </citation>
    <scope>NUCLEOTIDE SEQUENCE</scope>
    <source>
        <strain evidence="2">IBT 35673</strain>
    </source>
</reference>